<evidence type="ECO:0000259" key="4">
    <source>
        <dbReference type="PROSITE" id="PS50222"/>
    </source>
</evidence>
<comment type="caution">
    <text evidence="5">The sequence shown here is derived from an EMBL/GenBank/DDBJ whole genome shotgun (WGS) entry which is preliminary data.</text>
</comment>
<reference evidence="5" key="1">
    <citation type="submission" date="2022-03" db="EMBL/GenBank/DDBJ databases">
        <authorList>
            <person name="Martin C."/>
        </authorList>
    </citation>
    <scope>NUCLEOTIDE SEQUENCE</scope>
</reference>
<feature type="region of interest" description="Disordered" evidence="2">
    <location>
        <begin position="1"/>
        <end position="29"/>
    </location>
</feature>
<dbReference type="OrthoDB" id="10062435at2759"/>
<keyword evidence="6" id="KW-1185">Reference proteome</keyword>
<dbReference type="PROSITE" id="PS00018">
    <property type="entry name" value="EF_HAND_1"/>
    <property type="match status" value="1"/>
</dbReference>
<organism evidence="5 6">
    <name type="scientific">Owenia fusiformis</name>
    <name type="common">Polychaete worm</name>
    <dbReference type="NCBI Taxonomy" id="6347"/>
    <lineage>
        <taxon>Eukaryota</taxon>
        <taxon>Metazoa</taxon>
        <taxon>Spiralia</taxon>
        <taxon>Lophotrochozoa</taxon>
        <taxon>Annelida</taxon>
        <taxon>Polychaeta</taxon>
        <taxon>Sedentaria</taxon>
        <taxon>Canalipalpata</taxon>
        <taxon>Sabellida</taxon>
        <taxon>Oweniida</taxon>
        <taxon>Oweniidae</taxon>
        <taxon>Owenia</taxon>
    </lineage>
</organism>
<dbReference type="SUPFAM" id="SSF47473">
    <property type="entry name" value="EF-hand"/>
    <property type="match status" value="1"/>
</dbReference>
<dbReference type="InterPro" id="IPR011992">
    <property type="entry name" value="EF-hand-dom_pair"/>
</dbReference>
<keyword evidence="3" id="KW-1133">Transmembrane helix</keyword>
<dbReference type="AlphaFoldDB" id="A0A8S4PI85"/>
<dbReference type="InterPro" id="IPR018247">
    <property type="entry name" value="EF_Hand_1_Ca_BS"/>
</dbReference>
<evidence type="ECO:0000256" key="2">
    <source>
        <dbReference type="SAM" id="MobiDB-lite"/>
    </source>
</evidence>
<gene>
    <name evidence="5" type="ORF">OFUS_LOCUS17680</name>
</gene>
<evidence type="ECO:0000256" key="1">
    <source>
        <dbReference type="ARBA" id="ARBA00022837"/>
    </source>
</evidence>
<keyword evidence="1" id="KW-0106">Calcium</keyword>
<dbReference type="EMBL" id="CAIIXF020000008">
    <property type="protein sequence ID" value="CAH1792745.1"/>
    <property type="molecule type" value="Genomic_DNA"/>
</dbReference>
<dbReference type="PANTHER" id="PTHR16213:SF78">
    <property type="entry name" value="SELENOPROTEIN N"/>
    <property type="match status" value="1"/>
</dbReference>
<feature type="domain" description="EF-hand" evidence="4">
    <location>
        <begin position="98"/>
        <end position="125"/>
    </location>
</feature>
<evidence type="ECO:0000256" key="3">
    <source>
        <dbReference type="SAM" id="Phobius"/>
    </source>
</evidence>
<feature type="transmembrane region" description="Helical" evidence="3">
    <location>
        <begin position="44"/>
        <end position="63"/>
    </location>
</feature>
<dbReference type="GO" id="GO:0005789">
    <property type="term" value="C:endoplasmic reticulum membrane"/>
    <property type="evidence" value="ECO:0007669"/>
    <property type="project" value="TreeGrafter"/>
</dbReference>
<feature type="compositionally biased region" description="Polar residues" evidence="2">
    <location>
        <begin position="11"/>
        <end position="29"/>
    </location>
</feature>
<dbReference type="GO" id="GO:0055074">
    <property type="term" value="P:calcium ion homeostasis"/>
    <property type="evidence" value="ECO:0007669"/>
    <property type="project" value="TreeGrafter"/>
</dbReference>
<dbReference type="Proteomes" id="UP000749559">
    <property type="component" value="Unassembled WGS sequence"/>
</dbReference>
<dbReference type="GO" id="GO:0005509">
    <property type="term" value="F:calcium ion binding"/>
    <property type="evidence" value="ECO:0007669"/>
    <property type="project" value="InterPro"/>
</dbReference>
<evidence type="ECO:0000313" key="6">
    <source>
        <dbReference type="Proteomes" id="UP000749559"/>
    </source>
</evidence>
<protein>
    <recommendedName>
        <fullName evidence="4">EF-hand domain-containing protein</fullName>
    </recommendedName>
</protein>
<keyword evidence="3" id="KW-0812">Transmembrane</keyword>
<dbReference type="InterPro" id="IPR002048">
    <property type="entry name" value="EF_hand_dom"/>
</dbReference>
<accession>A0A8S4PI85</accession>
<proteinExistence type="predicted"/>
<evidence type="ECO:0000313" key="5">
    <source>
        <dbReference type="EMBL" id="CAH1792745.1"/>
    </source>
</evidence>
<name>A0A8S4PI85_OWEFU</name>
<dbReference type="PROSITE" id="PS50222">
    <property type="entry name" value="EF_HAND_2"/>
    <property type="match status" value="1"/>
</dbReference>
<keyword evidence="3" id="KW-0472">Membrane</keyword>
<sequence length="542" mass="61980">MADGGSEPPGDTTSPKMRDNSSQTNSDPSKILTSEKNCFQIPKWLFWTFAVVFGIVAMGLASFDIIMEVPSYLGFSPNRVQASPSDIMQELGIDGVILFRQYDRNDDGYLSIDEFEPLAHRLLESNETATYNLTIDEADEVVTIETLFQPFNLSTMSKDLDSFFSGDVNSVAGLKAWKKPAKEWQNFGAMHFDFFMPPDPTLLESVGNVYDIITFHGADLMTGPLSSNRYYPSRVMDNEKTLVLLLEMFHPRPFIYMRFQPQGSKAVVRAYNDKYVDIVFRIHAEFQINEPPYYPFWFTPAQFTGHVILGRTSTEVLDFHMYVPTDKRLNVDLEWLNGPREAENMEVDIGFIPQMELRNTAPSIHAYNGGKDNRETFIEKKESAKETAVKSIKWKEEISFQKCANKLEVAFYPFKEVTYHNFTEVFTKARKENKLVHQEKFLSTWSLVADLEAYKANKEMPELALSAERSLEAYKFPVEMMVIQPDGVVVHRTNANEFLDEGHEMSFMESGFDDPSGVAYLKFLKEGLRLAEEQKATHTAEL</sequence>
<dbReference type="PANTHER" id="PTHR16213">
    <property type="entry name" value="SELENOPROTEIN N"/>
    <property type="match status" value="1"/>
</dbReference>